<keyword evidence="8" id="KW-1185">Reference proteome</keyword>
<keyword evidence="3 5" id="KW-1133">Transmembrane helix</keyword>
<dbReference type="EMBL" id="JBHLXJ010000036">
    <property type="protein sequence ID" value="MFC0352131.1"/>
    <property type="molecule type" value="Genomic_DNA"/>
</dbReference>
<name>A0ABV6IJW4_9BURK</name>
<evidence type="ECO:0000256" key="2">
    <source>
        <dbReference type="ARBA" id="ARBA00022692"/>
    </source>
</evidence>
<dbReference type="Pfam" id="PF03544">
    <property type="entry name" value="TonB_C"/>
    <property type="match status" value="1"/>
</dbReference>
<proteinExistence type="predicted"/>
<evidence type="ECO:0000313" key="7">
    <source>
        <dbReference type="EMBL" id="MFC0352131.1"/>
    </source>
</evidence>
<comment type="subcellular location">
    <subcellularLocation>
        <location evidence="1">Membrane</location>
        <topology evidence="1">Single-pass membrane protein</topology>
    </subcellularLocation>
</comment>
<feature type="domain" description="TonB C-terminal" evidence="6">
    <location>
        <begin position="395"/>
        <end position="487"/>
    </location>
</feature>
<sequence>MTRELSNLLQTLIQALGWSLVHFVWQGFVIAIVLAMMLLVTRKAKAQWRYAIACAALLSCAALPAWKFVQALERGTNIEVVFQTTAQVSSPTLEAHPLIQVGNIIQTNLHWIVLCWALVVCLLSIRLFLGLWWLQGYGSGQRGQVNSYWQAQLDDLAQQFALPGRVLLRVVKDIDSPLTIGWLRPMVLVPASLVTGMEPSYLQALLAHELAHIRRHDYLINLIQNLIEMILFFHPAVWWISKKIRNERENIADDLAASMLGEPRRLALALQELELLQFTTPQLAQAAHGGNLMSRIKRLIRPEVQSINWKTAVSVVSIATVCVGFAANAAIPALSSHSRSTLPNQVVAISNENATDSDVESSPLIASEFLEQASEVKAGVNVPKSKTSINKDGVTKARIDFEKPGCRPEYPREALSKEATGVTTLAIATSAKGRIEKVRVLKSSGHESLDNAVRNQLLSGKCTQNPGMINGKPQATITQVQYVWKLD</sequence>
<organism evidence="7 8">
    <name type="scientific">Undibacterium danionis</name>
    <dbReference type="NCBI Taxonomy" id="1812100"/>
    <lineage>
        <taxon>Bacteria</taxon>
        <taxon>Pseudomonadati</taxon>
        <taxon>Pseudomonadota</taxon>
        <taxon>Betaproteobacteria</taxon>
        <taxon>Burkholderiales</taxon>
        <taxon>Oxalobacteraceae</taxon>
        <taxon>Undibacterium</taxon>
    </lineage>
</organism>
<feature type="transmembrane region" description="Helical" evidence="5">
    <location>
        <begin position="111"/>
        <end position="134"/>
    </location>
</feature>
<dbReference type="CDD" id="cd07341">
    <property type="entry name" value="M56_BlaR1_MecR1_like"/>
    <property type="match status" value="1"/>
</dbReference>
<keyword evidence="2 5" id="KW-0812">Transmembrane</keyword>
<dbReference type="RefSeq" id="WP_390214939.1">
    <property type="nucleotide sequence ID" value="NZ_JBHLXJ010000036.1"/>
</dbReference>
<dbReference type="NCBIfam" id="TIGR01352">
    <property type="entry name" value="tonB_Cterm"/>
    <property type="match status" value="1"/>
</dbReference>
<protein>
    <submittedName>
        <fullName evidence="7">TonB family protein</fullName>
    </submittedName>
</protein>
<evidence type="ECO:0000256" key="1">
    <source>
        <dbReference type="ARBA" id="ARBA00004167"/>
    </source>
</evidence>
<dbReference type="PANTHER" id="PTHR34978">
    <property type="entry name" value="POSSIBLE SENSOR-TRANSDUCER PROTEIN BLAR"/>
    <property type="match status" value="1"/>
</dbReference>
<gene>
    <name evidence="7" type="ORF">ACFFJH_20095</name>
</gene>
<dbReference type="Gene3D" id="3.30.1150.10">
    <property type="match status" value="1"/>
</dbReference>
<feature type="transmembrane region" description="Helical" evidence="5">
    <location>
        <begin position="20"/>
        <end position="41"/>
    </location>
</feature>
<dbReference type="PANTHER" id="PTHR34978:SF3">
    <property type="entry name" value="SLR0241 PROTEIN"/>
    <property type="match status" value="1"/>
</dbReference>
<reference evidence="7 8" key="1">
    <citation type="submission" date="2024-09" db="EMBL/GenBank/DDBJ databases">
        <authorList>
            <person name="Sun Q."/>
            <person name="Mori K."/>
        </authorList>
    </citation>
    <scope>NUCLEOTIDE SEQUENCE [LARGE SCALE GENOMIC DNA]</scope>
    <source>
        <strain evidence="7 8">CCM 8677</strain>
    </source>
</reference>
<evidence type="ECO:0000256" key="5">
    <source>
        <dbReference type="SAM" id="Phobius"/>
    </source>
</evidence>
<evidence type="ECO:0000256" key="4">
    <source>
        <dbReference type="ARBA" id="ARBA00023136"/>
    </source>
</evidence>
<dbReference type="Gene3D" id="3.30.2010.10">
    <property type="entry name" value="Metalloproteases ('zincins'), catalytic domain"/>
    <property type="match status" value="1"/>
</dbReference>
<dbReference type="Pfam" id="PF05569">
    <property type="entry name" value="Peptidase_M56"/>
    <property type="match status" value="1"/>
</dbReference>
<dbReference type="InterPro" id="IPR008756">
    <property type="entry name" value="Peptidase_M56"/>
</dbReference>
<dbReference type="PROSITE" id="PS52015">
    <property type="entry name" value="TONB_CTD"/>
    <property type="match status" value="1"/>
</dbReference>
<dbReference type="InterPro" id="IPR052173">
    <property type="entry name" value="Beta-lactam_resp_regulator"/>
</dbReference>
<comment type="caution">
    <text evidence="7">The sequence shown here is derived from an EMBL/GenBank/DDBJ whole genome shotgun (WGS) entry which is preliminary data.</text>
</comment>
<dbReference type="SUPFAM" id="SSF74653">
    <property type="entry name" value="TolA/TonB C-terminal domain"/>
    <property type="match status" value="1"/>
</dbReference>
<evidence type="ECO:0000313" key="8">
    <source>
        <dbReference type="Proteomes" id="UP001589844"/>
    </source>
</evidence>
<dbReference type="Proteomes" id="UP001589844">
    <property type="component" value="Unassembled WGS sequence"/>
</dbReference>
<accession>A0ABV6IJW4</accession>
<dbReference type="InterPro" id="IPR006260">
    <property type="entry name" value="TonB/TolA_C"/>
</dbReference>
<keyword evidence="4 5" id="KW-0472">Membrane</keyword>
<evidence type="ECO:0000256" key="3">
    <source>
        <dbReference type="ARBA" id="ARBA00022989"/>
    </source>
</evidence>
<dbReference type="InterPro" id="IPR037682">
    <property type="entry name" value="TonB_C"/>
</dbReference>
<evidence type="ECO:0000259" key="6">
    <source>
        <dbReference type="PROSITE" id="PS52015"/>
    </source>
</evidence>